<sequence>MILASIRNLTFGYEHLPSLEDVSFDLESGEFVGITGPNGASKSTLLKLILGLLKPWSGNVVLSKQNSQGRKMTVGYVPQQISSFNVGFPSTVLELVRSGRYQKKKWYKRLEEHDHKAVQVALEMVGMWEYRKKKVGDLSGGQKQKIIIARVLASEPDLLVMDEPTTGMDAESRKGFYEFMRHQVNSHNRTVVMVTHDQDEVESYLDKIIHIEKGEKGGWRCLTLNSCKEHFGQAD</sequence>
<dbReference type="FunFam" id="3.40.50.300:FF:000134">
    <property type="entry name" value="Iron-enterobactin ABC transporter ATP-binding protein"/>
    <property type="match status" value="1"/>
</dbReference>
<keyword evidence="2" id="KW-0547">Nucleotide-binding</keyword>
<keyword evidence="6" id="KW-1185">Reference proteome</keyword>
<dbReference type="GO" id="GO:0016887">
    <property type="term" value="F:ATP hydrolysis activity"/>
    <property type="evidence" value="ECO:0007669"/>
    <property type="project" value="InterPro"/>
</dbReference>
<evidence type="ECO:0000256" key="2">
    <source>
        <dbReference type="ARBA" id="ARBA00022741"/>
    </source>
</evidence>
<dbReference type="GO" id="GO:0005524">
    <property type="term" value="F:ATP binding"/>
    <property type="evidence" value="ECO:0007669"/>
    <property type="project" value="UniProtKB-KW"/>
</dbReference>
<dbReference type="InterPro" id="IPR003439">
    <property type="entry name" value="ABC_transporter-like_ATP-bd"/>
</dbReference>
<evidence type="ECO:0000313" key="6">
    <source>
        <dbReference type="Proteomes" id="UP000288024"/>
    </source>
</evidence>
<dbReference type="SUPFAM" id="SSF52540">
    <property type="entry name" value="P-loop containing nucleoside triphosphate hydrolases"/>
    <property type="match status" value="1"/>
</dbReference>
<evidence type="ECO:0000256" key="3">
    <source>
        <dbReference type="ARBA" id="ARBA00022840"/>
    </source>
</evidence>
<dbReference type="Proteomes" id="UP000288024">
    <property type="component" value="Unassembled WGS sequence"/>
</dbReference>
<dbReference type="RefSeq" id="WP_127735176.1">
    <property type="nucleotide sequence ID" value="NZ_CAJCKN010000020.1"/>
</dbReference>
<dbReference type="AlphaFoldDB" id="A0A3S2XBF2"/>
<organism evidence="5 6">
    <name type="scientific">Niallia taxi</name>
    <dbReference type="NCBI Taxonomy" id="2499688"/>
    <lineage>
        <taxon>Bacteria</taxon>
        <taxon>Bacillati</taxon>
        <taxon>Bacillota</taxon>
        <taxon>Bacilli</taxon>
        <taxon>Bacillales</taxon>
        <taxon>Bacillaceae</taxon>
        <taxon>Niallia</taxon>
    </lineage>
</organism>
<name>A0A3S2XBF2_9BACI</name>
<dbReference type="Gene3D" id="3.40.50.300">
    <property type="entry name" value="P-loop containing nucleotide triphosphate hydrolases"/>
    <property type="match status" value="1"/>
</dbReference>
<dbReference type="InterPro" id="IPR027417">
    <property type="entry name" value="P-loop_NTPase"/>
</dbReference>
<dbReference type="EMBL" id="RZTZ01000001">
    <property type="protein sequence ID" value="RVT67313.1"/>
    <property type="molecule type" value="Genomic_DNA"/>
</dbReference>
<keyword evidence="3 5" id="KW-0067">ATP-binding</keyword>
<dbReference type="PROSITE" id="PS50893">
    <property type="entry name" value="ABC_TRANSPORTER_2"/>
    <property type="match status" value="1"/>
</dbReference>
<evidence type="ECO:0000313" key="5">
    <source>
        <dbReference type="EMBL" id="RVT67313.1"/>
    </source>
</evidence>
<comment type="caution">
    <text evidence="5">The sequence shown here is derived from an EMBL/GenBank/DDBJ whole genome shotgun (WGS) entry which is preliminary data.</text>
</comment>
<gene>
    <name evidence="5" type="ORF">EM808_02205</name>
</gene>
<evidence type="ECO:0000256" key="1">
    <source>
        <dbReference type="ARBA" id="ARBA00022448"/>
    </source>
</evidence>
<reference evidence="5 6" key="1">
    <citation type="submission" date="2019-01" db="EMBL/GenBank/DDBJ databases">
        <title>Bacillus sp. M5HDSG1-1, whole genome shotgun sequence.</title>
        <authorList>
            <person name="Tuo L."/>
        </authorList>
    </citation>
    <scope>NUCLEOTIDE SEQUENCE [LARGE SCALE GENOMIC DNA]</scope>
    <source>
        <strain evidence="5 6">M5HDSG1-1</strain>
    </source>
</reference>
<evidence type="ECO:0000259" key="4">
    <source>
        <dbReference type="PROSITE" id="PS50893"/>
    </source>
</evidence>
<dbReference type="PANTHER" id="PTHR42734">
    <property type="entry name" value="METAL TRANSPORT SYSTEM ATP-BINDING PROTEIN TM_0124-RELATED"/>
    <property type="match status" value="1"/>
</dbReference>
<dbReference type="InterPro" id="IPR050153">
    <property type="entry name" value="Metal_Ion_Import_ABC"/>
</dbReference>
<dbReference type="SMART" id="SM00382">
    <property type="entry name" value="AAA"/>
    <property type="match status" value="1"/>
</dbReference>
<dbReference type="InterPro" id="IPR003593">
    <property type="entry name" value="AAA+_ATPase"/>
</dbReference>
<accession>A0A3S2XBF2</accession>
<protein>
    <submittedName>
        <fullName evidence="5">Metal ABC transporter ATP-binding protein</fullName>
    </submittedName>
</protein>
<feature type="domain" description="ABC transporter" evidence="4">
    <location>
        <begin position="4"/>
        <end position="235"/>
    </location>
</feature>
<dbReference type="GeneID" id="87615474"/>
<dbReference type="InterPro" id="IPR017871">
    <property type="entry name" value="ABC_transporter-like_CS"/>
</dbReference>
<dbReference type="PROSITE" id="PS00211">
    <property type="entry name" value="ABC_TRANSPORTER_1"/>
    <property type="match status" value="1"/>
</dbReference>
<dbReference type="PANTHER" id="PTHR42734:SF4">
    <property type="entry name" value="HIGH-AFFINITY ZINC UPTAKE SYSTEM ATP-BINDING PROTEIN ZNUC"/>
    <property type="match status" value="1"/>
</dbReference>
<keyword evidence="1" id="KW-0813">Transport</keyword>
<proteinExistence type="predicted"/>
<dbReference type="Pfam" id="PF00005">
    <property type="entry name" value="ABC_tran"/>
    <property type="match status" value="1"/>
</dbReference>